<protein>
    <submittedName>
        <fullName evidence="9">Cytochrome c</fullName>
    </submittedName>
</protein>
<feature type="binding site" description="covalent" evidence="6">
    <location>
        <position position="702"/>
    </location>
    <ligand>
        <name>heme c</name>
        <dbReference type="ChEBI" id="CHEBI:61717"/>
    </ligand>
</feature>
<dbReference type="InterPro" id="IPR000601">
    <property type="entry name" value="PKD_dom"/>
</dbReference>
<dbReference type="Gene3D" id="2.60.40.10">
    <property type="entry name" value="Immunoglobulins"/>
    <property type="match status" value="1"/>
</dbReference>
<keyword evidence="4" id="KW-0249">Electron transport</keyword>
<keyword evidence="5 6" id="KW-0408">Iron</keyword>
<dbReference type="SUPFAM" id="SSF50952">
    <property type="entry name" value="Soluble quinoprotein glucose dehydrogenase"/>
    <property type="match status" value="1"/>
</dbReference>
<comment type="caution">
    <text evidence="9">The sequence shown here is derived from an EMBL/GenBank/DDBJ whole genome shotgun (WGS) entry which is preliminary data.</text>
</comment>
<dbReference type="Gene3D" id="1.10.760.10">
    <property type="entry name" value="Cytochrome c-like domain"/>
    <property type="match status" value="1"/>
</dbReference>
<dbReference type="InterPro" id="IPR036909">
    <property type="entry name" value="Cyt_c-like_dom_sf"/>
</dbReference>
<dbReference type="SUPFAM" id="SSF46626">
    <property type="entry name" value="Cytochrome c"/>
    <property type="match status" value="1"/>
</dbReference>
<feature type="domain" description="Cytochrome c" evidence="8">
    <location>
        <begin position="626"/>
        <end position="724"/>
    </location>
</feature>
<evidence type="ECO:0000256" key="6">
    <source>
        <dbReference type="PIRSR" id="PIRSR602324-1"/>
    </source>
</evidence>
<dbReference type="InterPro" id="IPR011041">
    <property type="entry name" value="Quinoprot_gluc/sorb_DH_b-prop"/>
</dbReference>
<dbReference type="InterPro" id="IPR012938">
    <property type="entry name" value="Glc/Sorbosone_DH"/>
</dbReference>
<gene>
    <name evidence="9" type="ORF">ATK78_2589</name>
</gene>
<feature type="region of interest" description="Disordered" evidence="7">
    <location>
        <begin position="186"/>
        <end position="215"/>
    </location>
</feature>
<dbReference type="PROSITE" id="PS51007">
    <property type="entry name" value="CYTC"/>
    <property type="match status" value="1"/>
</dbReference>
<keyword evidence="1" id="KW-0813">Transport</keyword>
<keyword evidence="10" id="KW-1185">Reference proteome</keyword>
<keyword evidence="3 6" id="KW-0479">Metal-binding</keyword>
<keyword evidence="2 6" id="KW-0349">Heme</keyword>
<dbReference type="GO" id="GO:0020037">
    <property type="term" value="F:heme binding"/>
    <property type="evidence" value="ECO:0007669"/>
    <property type="project" value="InterPro"/>
</dbReference>
<comment type="PTM">
    <text evidence="6">Binds 1 heme c group covalently per subunit.</text>
</comment>
<dbReference type="EMBL" id="SNYC01000005">
    <property type="protein sequence ID" value="TDQ08087.1"/>
    <property type="molecule type" value="Genomic_DNA"/>
</dbReference>
<dbReference type="InterPro" id="IPR013783">
    <property type="entry name" value="Ig-like_fold"/>
</dbReference>
<dbReference type="GO" id="GO:0005506">
    <property type="term" value="F:iron ion binding"/>
    <property type="evidence" value="ECO:0007669"/>
    <property type="project" value="InterPro"/>
</dbReference>
<dbReference type="CDD" id="cd04084">
    <property type="entry name" value="CBM6_xylanase-like"/>
    <property type="match status" value="1"/>
</dbReference>
<dbReference type="Gene3D" id="2.120.10.30">
    <property type="entry name" value="TolB, C-terminal domain"/>
    <property type="match status" value="1"/>
</dbReference>
<dbReference type="Pfam" id="PF18911">
    <property type="entry name" value="PKD_4"/>
    <property type="match status" value="1"/>
</dbReference>
<evidence type="ECO:0000313" key="9">
    <source>
        <dbReference type="EMBL" id="TDQ08087.1"/>
    </source>
</evidence>
<evidence type="ECO:0000256" key="3">
    <source>
        <dbReference type="ARBA" id="ARBA00022723"/>
    </source>
</evidence>
<feature type="binding site" description="covalent" evidence="6">
    <location>
        <position position="657"/>
    </location>
    <ligand>
        <name>heme c</name>
        <dbReference type="ChEBI" id="CHEBI:61717"/>
    </ligand>
</feature>
<dbReference type="SUPFAM" id="SSF49299">
    <property type="entry name" value="PKD domain"/>
    <property type="match status" value="1"/>
</dbReference>
<dbReference type="AlphaFoldDB" id="A0A4R6SS27"/>
<proteinExistence type="predicted"/>
<dbReference type="InterPro" id="IPR035986">
    <property type="entry name" value="PKD_dom_sf"/>
</dbReference>
<dbReference type="Proteomes" id="UP000295620">
    <property type="component" value="Unassembled WGS sequence"/>
</dbReference>
<evidence type="ECO:0000256" key="1">
    <source>
        <dbReference type="ARBA" id="ARBA00022448"/>
    </source>
</evidence>
<dbReference type="InterPro" id="IPR011042">
    <property type="entry name" value="6-blade_b-propeller_TolB-like"/>
</dbReference>
<evidence type="ECO:0000259" key="8">
    <source>
        <dbReference type="PROSITE" id="PS51007"/>
    </source>
</evidence>
<sequence length="889" mass="97486">MRMNQIIGLKGLSLLLLLLLQLPVVAQEGKPETNRFTKVVLAQKLEEPMQFQIMDGGKVLYAERKGKLKLYDPATNKMEVIADLQVSREYLKKSGESSEGEDGLQGVILDPDYAINHWIYIFYSPKNESVNRLSRFTWKGGRLNLSTEKKVLDVIVQREECCHVGGGMVFDKDKNLLLSTGDNTYSKSSDGFTPIDERPGAAPRDAQKSSGNTNDLRGKILRIHPEADGTYTIPAGNLFPEGTPNTRPEIYTMGNRNPWRLTVDSKTNWLYWGEVGPDGSNGSESRGPRSYDEFNMAKKAGNYGWPYFVGDNQAYRNYDFATKKSGELYDPLKPLNKSPNNTGQQMLPPAIGAMIWYPYVISPEFPEMGSGGRSAVGGPVFHKSDFKNGARVFPAYYEGKWLITDWVRGWILSVTLDELGNYKSMERFLPDLKLYGAIDMKFGPDGSLYVLEYGNGYFKDNPEAELIRIEFNGGNRKPAVQVAASKTAGALPLKVNLSSAGTADADGDSLKYDWKISRAGVVRYRSQLANPELLLNTPGIYKAVLTVTDPGGAKNSKTVEIAAGNAVPVVKFDFISGNSSFYFPGKTIRYAVSVTDKEDGSLASKRILSPQVAVSINYLSEGYDMTVIAQQQKTFDVSAQFASAKGLIKKSDCNACHALDTKSLGPSFKQVALKYQGSKTAEAVLAKKVISGGSGVWGDAMMPAHSSMSQTEVNSIIKYILSLSKKNPVGKNLPVKGTYTTNVKQGQTNKGTFIFRAAYKDRGTKFAPAQFGEHIVVLKNPNIPVNNTDGSNQMNFNKDRTVASAKIAGAFLQLKEIDLTELKGMEFVMAGNSTSAIEVHLDSPAGPIIGKTTNGSSIAGLKETKGKHNLWLVFTEKDQKISFINMLGI</sequence>
<dbReference type="PANTHER" id="PTHR19328:SF75">
    <property type="entry name" value="ALDOSE SUGAR DEHYDROGENASE YLII"/>
    <property type="match status" value="1"/>
</dbReference>
<dbReference type="OrthoDB" id="9816308at2"/>
<dbReference type="Pfam" id="PF00034">
    <property type="entry name" value="Cytochrom_C"/>
    <property type="match status" value="1"/>
</dbReference>
<evidence type="ECO:0000256" key="4">
    <source>
        <dbReference type="ARBA" id="ARBA00022982"/>
    </source>
</evidence>
<dbReference type="InterPro" id="IPR009056">
    <property type="entry name" value="Cyt_c-like_dom"/>
</dbReference>
<accession>A0A4R6SS27</accession>
<dbReference type="GO" id="GO:0009055">
    <property type="term" value="F:electron transfer activity"/>
    <property type="evidence" value="ECO:0007669"/>
    <property type="project" value="InterPro"/>
</dbReference>
<reference evidence="9 10" key="1">
    <citation type="submission" date="2019-03" db="EMBL/GenBank/DDBJ databases">
        <title>Genomic Encyclopedia of Archaeal and Bacterial Type Strains, Phase II (KMG-II): from individual species to whole genera.</title>
        <authorList>
            <person name="Goeker M."/>
        </authorList>
    </citation>
    <scope>NUCLEOTIDE SEQUENCE [LARGE SCALE GENOMIC DNA]</scope>
    <source>
        <strain evidence="9 10">DSM 19035</strain>
    </source>
</reference>
<feature type="binding site" description="covalent" evidence="6">
    <location>
        <position position="653"/>
    </location>
    <ligand>
        <name>heme c</name>
        <dbReference type="ChEBI" id="CHEBI:61717"/>
    </ligand>
</feature>
<dbReference type="PRINTS" id="PR00606">
    <property type="entry name" value="CYTCHROMECID"/>
</dbReference>
<organism evidence="9 10">
    <name type="scientific">Pedobacter metabolipauper</name>
    <dbReference type="NCBI Taxonomy" id="425513"/>
    <lineage>
        <taxon>Bacteria</taxon>
        <taxon>Pseudomonadati</taxon>
        <taxon>Bacteroidota</taxon>
        <taxon>Sphingobacteriia</taxon>
        <taxon>Sphingobacteriales</taxon>
        <taxon>Sphingobacteriaceae</taxon>
        <taxon>Pedobacter</taxon>
    </lineage>
</organism>
<dbReference type="InterPro" id="IPR002324">
    <property type="entry name" value="Cyt_c_ID"/>
</dbReference>
<evidence type="ECO:0000256" key="2">
    <source>
        <dbReference type="ARBA" id="ARBA00022617"/>
    </source>
</evidence>
<dbReference type="Pfam" id="PF07995">
    <property type="entry name" value="GSDH"/>
    <property type="match status" value="1"/>
</dbReference>
<name>A0A4R6SS27_9SPHI</name>
<evidence type="ECO:0000313" key="10">
    <source>
        <dbReference type="Proteomes" id="UP000295620"/>
    </source>
</evidence>
<evidence type="ECO:0000256" key="5">
    <source>
        <dbReference type="ARBA" id="ARBA00023004"/>
    </source>
</evidence>
<dbReference type="PANTHER" id="PTHR19328">
    <property type="entry name" value="HEDGEHOG-INTERACTING PROTEIN"/>
    <property type="match status" value="1"/>
</dbReference>
<evidence type="ECO:0000256" key="7">
    <source>
        <dbReference type="SAM" id="MobiDB-lite"/>
    </source>
</evidence>
<dbReference type="Gene3D" id="2.60.120.260">
    <property type="entry name" value="Galactose-binding domain-like"/>
    <property type="match status" value="1"/>
</dbReference>